<accession>A0A6V8MQD8</accession>
<evidence type="ECO:0000313" key="1">
    <source>
        <dbReference type="EMBL" id="GFO62134.1"/>
    </source>
</evidence>
<gene>
    <name evidence="1" type="ORF">GMPD_00530</name>
</gene>
<name>A0A6V8MQD8_9BACT</name>
<organism evidence="1 2">
    <name type="scientific">Geomonas paludis</name>
    <dbReference type="NCBI Taxonomy" id="2740185"/>
    <lineage>
        <taxon>Bacteria</taxon>
        <taxon>Pseudomonadati</taxon>
        <taxon>Thermodesulfobacteriota</taxon>
        <taxon>Desulfuromonadia</taxon>
        <taxon>Geobacterales</taxon>
        <taxon>Geobacteraceae</taxon>
        <taxon>Geomonas</taxon>
    </lineage>
</organism>
<reference evidence="2" key="1">
    <citation type="submission" date="2020-06" db="EMBL/GenBank/DDBJ databases">
        <title>Draft genomic sequecing of Geomonas sp. Red736.</title>
        <authorList>
            <person name="Itoh H."/>
            <person name="Xu Z.X."/>
            <person name="Ushijima N."/>
            <person name="Masuda Y."/>
            <person name="Shiratori Y."/>
            <person name="Senoo K."/>
        </authorList>
    </citation>
    <scope>NUCLEOTIDE SEQUENCE [LARGE SCALE GENOMIC DNA]</scope>
    <source>
        <strain evidence="2">Red736</strain>
    </source>
</reference>
<comment type="caution">
    <text evidence="1">The sequence shown here is derived from an EMBL/GenBank/DDBJ whole genome shotgun (WGS) entry which is preliminary data.</text>
</comment>
<evidence type="ECO:0000313" key="2">
    <source>
        <dbReference type="Proteomes" id="UP000568888"/>
    </source>
</evidence>
<sequence>MGLYLDSKGELRLFVPQCRPLAASVVLFRLKRQGFSRCSVEESEGGLLIRAQR</sequence>
<dbReference type="EMBL" id="BLXY01000001">
    <property type="protein sequence ID" value="GFO62134.1"/>
    <property type="molecule type" value="Genomic_DNA"/>
</dbReference>
<proteinExistence type="predicted"/>
<dbReference type="AlphaFoldDB" id="A0A6V8MQD8"/>
<dbReference type="Proteomes" id="UP000568888">
    <property type="component" value="Unassembled WGS sequence"/>
</dbReference>
<protein>
    <submittedName>
        <fullName evidence="1">Uncharacterized protein</fullName>
    </submittedName>
</protein>